<gene>
    <name evidence="11" type="ORF">DV711_08010</name>
</gene>
<comment type="caution">
    <text evidence="11">The sequence shown here is derived from an EMBL/GenBank/DDBJ whole genome shotgun (WGS) entry which is preliminary data.</text>
</comment>
<dbReference type="PANTHER" id="PTHR43065:SF47">
    <property type="match status" value="1"/>
</dbReference>
<dbReference type="InterPro" id="IPR033414">
    <property type="entry name" value="Sensor_dom"/>
</dbReference>
<dbReference type="GO" id="GO:0004673">
    <property type="term" value="F:protein histidine kinase activity"/>
    <property type="evidence" value="ECO:0007669"/>
    <property type="project" value="UniProtKB-EC"/>
</dbReference>
<evidence type="ECO:0000259" key="10">
    <source>
        <dbReference type="PROSITE" id="PS50885"/>
    </source>
</evidence>
<dbReference type="EC" id="2.7.13.3" evidence="3"/>
<keyword evidence="7" id="KW-0175">Coiled coil</keyword>
<dbReference type="InterPro" id="IPR004358">
    <property type="entry name" value="Sig_transdc_His_kin-like_C"/>
</dbReference>
<dbReference type="PANTHER" id="PTHR43065">
    <property type="entry name" value="SENSOR HISTIDINE KINASE"/>
    <property type="match status" value="1"/>
</dbReference>
<comment type="subcellular location">
    <subcellularLocation>
        <location evidence="2">Membrane</location>
    </subcellularLocation>
</comment>
<keyword evidence="12" id="KW-1185">Reference proteome</keyword>
<feature type="coiled-coil region" evidence="7">
    <location>
        <begin position="256"/>
        <end position="329"/>
    </location>
</feature>
<reference evidence="11 12" key="1">
    <citation type="submission" date="2018-07" db="EMBL/GenBank/DDBJ databases">
        <title>Motiliproteus coralliicola sp. nov., a bacterium isolated from Coral.</title>
        <authorList>
            <person name="Wang G."/>
        </authorList>
    </citation>
    <scope>NUCLEOTIDE SEQUENCE [LARGE SCALE GENOMIC DNA]</scope>
    <source>
        <strain evidence="11 12">C34</strain>
    </source>
</reference>
<dbReference type="Gene3D" id="6.10.340.10">
    <property type="match status" value="1"/>
</dbReference>
<dbReference type="InterPro" id="IPR003594">
    <property type="entry name" value="HATPase_dom"/>
</dbReference>
<sequence>MLFSDVSTPKKHLISLEFFRFGRISAKVQLIASTCYRPDPASVLKHYLKLRQNNLLSYRLLVYIVLCSTLLAILSTAIQLFWDYRKDLGDIERGLQSIEASYLDSLASSLWKLDKDQIGIQLDGIMKLQDIGYASITEIVADSEEAIFFRGDTEAQMPIQRQFELYYRDTLVGRLKVGATLDNVYLRLIEKFFIILGSQTIKTFLVSICILLVVHYLVITHLTSLARYTRRIGLDNLDEEISLESSLLRRGGEDSLDQLAETLNQMRVNIRRQLQAKKRAQQQLEQLNEELEQRVKYRTATLKHTNDRLTEALDELTQTKDRLVESEKMAALGELVSGIAQEIERPLNQGMDLSEQVINRLDEPRQIDNAGAISLCKQVDQVHDQLGKISELMKAFRLIAVDPAKLTPQRVKLAKLFANLENQLAERLLRYHVRVEIDCDDNLEIISYPDSLRQIFSQLISNSLQHGFGPEHGRDDALISIQASHHSDGVKISYRDNGIGIPEQVLPRVFEPFVASRGERGGSGLGTHVVYRLVTGLLQGKVDCHNRRGEGVEFLIKVPLRPHTPDPNHDDDDLW</sequence>
<protein>
    <recommendedName>
        <fullName evidence="3">histidine kinase</fullName>
        <ecNumber evidence="3">2.7.13.3</ecNumber>
    </recommendedName>
</protein>
<keyword evidence="8" id="KW-1133">Transmembrane helix</keyword>
<dbReference type="Pfam" id="PF02518">
    <property type="entry name" value="HATPase_c"/>
    <property type="match status" value="1"/>
</dbReference>
<evidence type="ECO:0000256" key="7">
    <source>
        <dbReference type="SAM" id="Coils"/>
    </source>
</evidence>
<dbReference type="InterPro" id="IPR036890">
    <property type="entry name" value="HATPase_C_sf"/>
</dbReference>
<dbReference type="SMART" id="SM00304">
    <property type="entry name" value="HAMP"/>
    <property type="match status" value="1"/>
</dbReference>
<dbReference type="EMBL" id="QQOH01000002">
    <property type="protein sequence ID" value="RDE22529.1"/>
    <property type="molecule type" value="Genomic_DNA"/>
</dbReference>
<evidence type="ECO:0000256" key="2">
    <source>
        <dbReference type="ARBA" id="ARBA00004370"/>
    </source>
</evidence>
<accession>A0A369WN84</accession>
<dbReference type="Gene3D" id="1.10.287.130">
    <property type="match status" value="1"/>
</dbReference>
<organism evidence="11 12">
    <name type="scientific">Motiliproteus coralliicola</name>
    <dbReference type="NCBI Taxonomy" id="2283196"/>
    <lineage>
        <taxon>Bacteria</taxon>
        <taxon>Pseudomonadati</taxon>
        <taxon>Pseudomonadota</taxon>
        <taxon>Gammaproteobacteria</taxon>
        <taxon>Oceanospirillales</taxon>
        <taxon>Oceanospirillaceae</taxon>
        <taxon>Motiliproteus</taxon>
    </lineage>
</organism>
<dbReference type="Pfam" id="PF17149">
    <property type="entry name" value="CHASE5"/>
    <property type="match status" value="1"/>
</dbReference>
<dbReference type="PROSITE" id="PS50885">
    <property type="entry name" value="HAMP"/>
    <property type="match status" value="1"/>
</dbReference>
<dbReference type="InterPro" id="IPR003660">
    <property type="entry name" value="HAMP_dom"/>
</dbReference>
<dbReference type="OrthoDB" id="2521613at2"/>
<evidence type="ECO:0000256" key="3">
    <source>
        <dbReference type="ARBA" id="ARBA00012438"/>
    </source>
</evidence>
<evidence type="ECO:0000313" key="11">
    <source>
        <dbReference type="EMBL" id="RDE22529.1"/>
    </source>
</evidence>
<evidence type="ECO:0000256" key="4">
    <source>
        <dbReference type="ARBA" id="ARBA00022553"/>
    </source>
</evidence>
<dbReference type="PROSITE" id="PS50109">
    <property type="entry name" value="HIS_KIN"/>
    <property type="match status" value="1"/>
</dbReference>
<dbReference type="PRINTS" id="PR00344">
    <property type="entry name" value="BCTRLSENSOR"/>
</dbReference>
<dbReference type="GO" id="GO:0016020">
    <property type="term" value="C:membrane"/>
    <property type="evidence" value="ECO:0007669"/>
    <property type="project" value="UniProtKB-SubCell"/>
</dbReference>
<keyword evidence="5" id="KW-0808">Transferase</keyword>
<evidence type="ECO:0000256" key="5">
    <source>
        <dbReference type="ARBA" id="ARBA00022679"/>
    </source>
</evidence>
<proteinExistence type="predicted"/>
<keyword evidence="8" id="KW-0472">Membrane</keyword>
<dbReference type="Gene3D" id="3.30.565.10">
    <property type="entry name" value="Histidine kinase-like ATPase, C-terminal domain"/>
    <property type="match status" value="1"/>
</dbReference>
<evidence type="ECO:0000256" key="6">
    <source>
        <dbReference type="ARBA" id="ARBA00022777"/>
    </source>
</evidence>
<keyword evidence="8" id="KW-0812">Transmembrane</keyword>
<feature type="transmembrane region" description="Helical" evidence="8">
    <location>
        <begin position="60"/>
        <end position="82"/>
    </location>
</feature>
<dbReference type="Proteomes" id="UP000253769">
    <property type="component" value="Unassembled WGS sequence"/>
</dbReference>
<name>A0A369WN84_9GAMM</name>
<dbReference type="SUPFAM" id="SSF55874">
    <property type="entry name" value="ATPase domain of HSP90 chaperone/DNA topoisomerase II/histidine kinase"/>
    <property type="match status" value="1"/>
</dbReference>
<evidence type="ECO:0000256" key="1">
    <source>
        <dbReference type="ARBA" id="ARBA00000085"/>
    </source>
</evidence>
<evidence type="ECO:0000259" key="9">
    <source>
        <dbReference type="PROSITE" id="PS50109"/>
    </source>
</evidence>
<evidence type="ECO:0000313" key="12">
    <source>
        <dbReference type="Proteomes" id="UP000253769"/>
    </source>
</evidence>
<dbReference type="SMART" id="SM00387">
    <property type="entry name" value="HATPase_c"/>
    <property type="match status" value="1"/>
</dbReference>
<dbReference type="AlphaFoldDB" id="A0A369WN84"/>
<dbReference type="InterPro" id="IPR005467">
    <property type="entry name" value="His_kinase_dom"/>
</dbReference>
<dbReference type="CDD" id="cd00075">
    <property type="entry name" value="HATPase"/>
    <property type="match status" value="1"/>
</dbReference>
<feature type="domain" description="HAMP" evidence="10">
    <location>
        <begin position="216"/>
        <end position="275"/>
    </location>
</feature>
<keyword evidence="4" id="KW-0597">Phosphoprotein</keyword>
<evidence type="ECO:0000256" key="8">
    <source>
        <dbReference type="SAM" id="Phobius"/>
    </source>
</evidence>
<feature type="domain" description="Histidine kinase" evidence="9">
    <location>
        <begin position="338"/>
        <end position="562"/>
    </location>
</feature>
<dbReference type="GO" id="GO:0007165">
    <property type="term" value="P:signal transduction"/>
    <property type="evidence" value="ECO:0007669"/>
    <property type="project" value="InterPro"/>
</dbReference>
<feature type="transmembrane region" description="Helical" evidence="8">
    <location>
        <begin position="192"/>
        <end position="218"/>
    </location>
</feature>
<keyword evidence="6" id="KW-0418">Kinase</keyword>
<comment type="catalytic activity">
    <reaction evidence="1">
        <text>ATP + protein L-histidine = ADP + protein N-phospho-L-histidine.</text>
        <dbReference type="EC" id="2.7.13.3"/>
    </reaction>
</comment>